<dbReference type="InterPro" id="IPR006091">
    <property type="entry name" value="Acyl-CoA_Oxase/DH_mid-dom"/>
</dbReference>
<evidence type="ECO:0000256" key="6">
    <source>
        <dbReference type="RuleBase" id="RU362125"/>
    </source>
</evidence>
<evidence type="ECO:0000256" key="4">
    <source>
        <dbReference type="ARBA" id="ARBA00022827"/>
    </source>
</evidence>
<name>A0A327XRM3_9RHOB</name>
<dbReference type="InterPro" id="IPR009075">
    <property type="entry name" value="AcylCo_DH/oxidase_C"/>
</dbReference>
<dbReference type="EMBL" id="QLMG01000049">
    <property type="protein sequence ID" value="RAK11314.1"/>
    <property type="molecule type" value="Genomic_DNA"/>
</dbReference>
<comment type="cofactor">
    <cofactor evidence="1 6">
        <name>FAD</name>
        <dbReference type="ChEBI" id="CHEBI:57692"/>
    </cofactor>
</comment>
<keyword evidence="3 6" id="KW-0285">Flavoprotein</keyword>
<protein>
    <submittedName>
        <fullName evidence="10">Citronellyl-CoA dehydrogenase</fullName>
    </submittedName>
</protein>
<feature type="domain" description="Acyl-CoA oxidase/dehydrogenase middle" evidence="8">
    <location>
        <begin position="122"/>
        <end position="218"/>
    </location>
</feature>
<dbReference type="InterPro" id="IPR036250">
    <property type="entry name" value="AcylCo_DH-like_C"/>
</dbReference>
<evidence type="ECO:0000313" key="10">
    <source>
        <dbReference type="EMBL" id="RAK11314.1"/>
    </source>
</evidence>
<dbReference type="Pfam" id="PF02771">
    <property type="entry name" value="Acyl-CoA_dh_N"/>
    <property type="match status" value="1"/>
</dbReference>
<evidence type="ECO:0000313" key="11">
    <source>
        <dbReference type="Proteomes" id="UP000249165"/>
    </source>
</evidence>
<dbReference type="PANTHER" id="PTHR48083:SF6">
    <property type="entry name" value="ACYL-COA DEHYDROGENASE 6"/>
    <property type="match status" value="1"/>
</dbReference>
<evidence type="ECO:0000259" key="8">
    <source>
        <dbReference type="Pfam" id="PF02770"/>
    </source>
</evidence>
<dbReference type="GO" id="GO:0005737">
    <property type="term" value="C:cytoplasm"/>
    <property type="evidence" value="ECO:0007669"/>
    <property type="project" value="TreeGrafter"/>
</dbReference>
<dbReference type="InterPro" id="IPR006089">
    <property type="entry name" value="Acyl-CoA_DH_CS"/>
</dbReference>
<dbReference type="OrthoDB" id="9775090at2"/>
<dbReference type="InterPro" id="IPR037069">
    <property type="entry name" value="AcylCoA_DH/ox_N_sf"/>
</dbReference>
<feature type="domain" description="Acyl-CoA dehydrogenase/oxidase C-terminal" evidence="7">
    <location>
        <begin position="230"/>
        <end position="378"/>
    </location>
</feature>
<evidence type="ECO:0000259" key="9">
    <source>
        <dbReference type="Pfam" id="PF02771"/>
    </source>
</evidence>
<evidence type="ECO:0000256" key="3">
    <source>
        <dbReference type="ARBA" id="ARBA00022630"/>
    </source>
</evidence>
<evidence type="ECO:0000256" key="2">
    <source>
        <dbReference type="ARBA" id="ARBA00009347"/>
    </source>
</evidence>
<evidence type="ECO:0000256" key="5">
    <source>
        <dbReference type="ARBA" id="ARBA00023002"/>
    </source>
</evidence>
<dbReference type="SUPFAM" id="SSF56645">
    <property type="entry name" value="Acyl-CoA dehydrogenase NM domain-like"/>
    <property type="match status" value="1"/>
</dbReference>
<evidence type="ECO:0000259" key="7">
    <source>
        <dbReference type="Pfam" id="PF00441"/>
    </source>
</evidence>
<dbReference type="PANTHER" id="PTHR48083">
    <property type="entry name" value="MEDIUM-CHAIN SPECIFIC ACYL-COA DEHYDROGENASE, MITOCHONDRIAL-RELATED"/>
    <property type="match status" value="1"/>
</dbReference>
<accession>A0A327XRM3</accession>
<dbReference type="Gene3D" id="1.10.540.10">
    <property type="entry name" value="Acyl-CoA dehydrogenase/oxidase, N-terminal domain"/>
    <property type="match status" value="1"/>
</dbReference>
<dbReference type="GO" id="GO:0003995">
    <property type="term" value="F:acyl-CoA dehydrogenase activity"/>
    <property type="evidence" value="ECO:0007669"/>
    <property type="project" value="InterPro"/>
</dbReference>
<organism evidence="10 11">
    <name type="scientific">Salipiger aestuarii</name>
    <dbReference type="NCBI Taxonomy" id="568098"/>
    <lineage>
        <taxon>Bacteria</taxon>
        <taxon>Pseudomonadati</taxon>
        <taxon>Pseudomonadota</taxon>
        <taxon>Alphaproteobacteria</taxon>
        <taxon>Rhodobacterales</taxon>
        <taxon>Roseobacteraceae</taxon>
        <taxon>Salipiger</taxon>
    </lineage>
</organism>
<dbReference type="Pfam" id="PF02770">
    <property type="entry name" value="Acyl-CoA_dh_M"/>
    <property type="match status" value="1"/>
</dbReference>
<keyword evidence="4 6" id="KW-0274">FAD</keyword>
<dbReference type="FunFam" id="2.40.110.10:FF:000002">
    <property type="entry name" value="Acyl-CoA dehydrogenase fadE12"/>
    <property type="match status" value="1"/>
</dbReference>
<reference evidence="10 11" key="1">
    <citation type="submission" date="2018-06" db="EMBL/GenBank/DDBJ databases">
        <title>Genomic Encyclopedia of Archaeal and Bacterial Type Strains, Phase II (KMG-II): from individual species to whole genera.</title>
        <authorList>
            <person name="Goeker M."/>
        </authorList>
    </citation>
    <scope>NUCLEOTIDE SEQUENCE [LARGE SCALE GENOMIC DNA]</scope>
    <source>
        <strain evidence="10 11">DSM 22011</strain>
    </source>
</reference>
<comment type="similarity">
    <text evidence="2 6">Belongs to the acyl-CoA dehydrogenase family.</text>
</comment>
<dbReference type="RefSeq" id="WP_009506855.1">
    <property type="nucleotide sequence ID" value="NZ_LIGK01000055.1"/>
</dbReference>
<dbReference type="InterPro" id="IPR046373">
    <property type="entry name" value="Acyl-CoA_Oxase/DH_mid-dom_sf"/>
</dbReference>
<dbReference type="InterPro" id="IPR013786">
    <property type="entry name" value="AcylCoA_DH/ox_N"/>
</dbReference>
<dbReference type="SUPFAM" id="SSF47203">
    <property type="entry name" value="Acyl-CoA dehydrogenase C-terminal domain-like"/>
    <property type="match status" value="1"/>
</dbReference>
<dbReference type="Proteomes" id="UP000249165">
    <property type="component" value="Unassembled WGS sequence"/>
</dbReference>
<gene>
    <name evidence="10" type="ORF">ATI53_104914</name>
</gene>
<dbReference type="GO" id="GO:0050660">
    <property type="term" value="F:flavin adenine dinucleotide binding"/>
    <property type="evidence" value="ECO:0007669"/>
    <property type="project" value="InterPro"/>
</dbReference>
<proteinExistence type="inferred from homology"/>
<dbReference type="InterPro" id="IPR009100">
    <property type="entry name" value="AcylCoA_DH/oxidase_NM_dom_sf"/>
</dbReference>
<dbReference type="AlphaFoldDB" id="A0A327XRM3"/>
<dbReference type="InterPro" id="IPR050741">
    <property type="entry name" value="Acyl-CoA_dehydrogenase"/>
</dbReference>
<dbReference type="GO" id="GO:0033539">
    <property type="term" value="P:fatty acid beta-oxidation using acyl-CoA dehydrogenase"/>
    <property type="evidence" value="ECO:0007669"/>
    <property type="project" value="TreeGrafter"/>
</dbReference>
<dbReference type="Pfam" id="PF00441">
    <property type="entry name" value="Acyl-CoA_dh_1"/>
    <property type="match status" value="1"/>
</dbReference>
<dbReference type="Gene3D" id="1.20.140.10">
    <property type="entry name" value="Butyryl-CoA Dehydrogenase, subunit A, domain 3"/>
    <property type="match status" value="1"/>
</dbReference>
<feature type="domain" description="Acyl-CoA dehydrogenase/oxidase N-terminal" evidence="9">
    <location>
        <begin position="4"/>
        <end position="118"/>
    </location>
</feature>
<keyword evidence="5 6" id="KW-0560">Oxidoreductase</keyword>
<evidence type="ECO:0000256" key="1">
    <source>
        <dbReference type="ARBA" id="ARBA00001974"/>
    </source>
</evidence>
<sequence length="384" mass="42828">MIWSQEHDELRRTTNAVIDTHVNPFVDQWEEEGIFPARQVMKAFGNAGLLGIGKAEKWGGMDLDFSFEIAFAEELGNIRTMGICSAIGVQTNMCTPALATYGTDRLKEEFLRPTIAGDLVGCIGVSEAGAGSDVAQLKTSARKDGGDYIINGSKMWITNGVQGDWICLLVNTDTENGPHRNKSLIALPLDTPGISVGKKLDKVGYRSSDTALLFFDDVRIPQANLIGEEGQGFRYQMGQFQEERLFVVARSWRFLDIAIEETIEYLRQRKAFGRPLLDNQYIYYKLAEMQAQIESVRALLYRALEAYLNGEDVTKLASMAKYLIGRLSMEIPVELTQFWGGQGFMNENFITRVYREARQAAVGGGANEVMLQIIAKKMGIFPKS</sequence>
<keyword evidence="11" id="KW-1185">Reference proteome</keyword>
<dbReference type="Gene3D" id="2.40.110.10">
    <property type="entry name" value="Butyryl-CoA Dehydrogenase, subunit A, domain 2"/>
    <property type="match status" value="1"/>
</dbReference>
<dbReference type="PROSITE" id="PS00073">
    <property type="entry name" value="ACYL_COA_DH_2"/>
    <property type="match status" value="1"/>
</dbReference>
<comment type="caution">
    <text evidence="10">The sequence shown here is derived from an EMBL/GenBank/DDBJ whole genome shotgun (WGS) entry which is preliminary data.</text>
</comment>